<keyword evidence="6 7" id="KW-0472">Membrane</keyword>
<dbReference type="OrthoDB" id="3693767at2"/>
<sequence length="240" mass="24940">MDVALSVSSLDFTSGLAEHLRGGNVFWAYALLAATTAPPLVPNAVLLVTGGVMAAEGRLDIALVLLVVAGSAVLGDLLIHRLGRAMSGRVVARMHRRPKRAALLRWAALRIQRHGVPFVIGVRFLPSGRVIGGLAAGVTRYPARRYAIGAGVAEAVWASYSVGAGYLSGRAASNSFFALCLGLGISLLVAGIGMLVQWLSRVRERRRGDGAVRPSTVIAASRAGDDDADSFACPTSGPGS</sequence>
<dbReference type="RefSeq" id="WP_075016618.1">
    <property type="nucleotide sequence ID" value="NZ_FODD01000007.1"/>
</dbReference>
<accession>A0A1H8I4B1</accession>
<evidence type="ECO:0000259" key="8">
    <source>
        <dbReference type="Pfam" id="PF09335"/>
    </source>
</evidence>
<evidence type="ECO:0000313" key="9">
    <source>
        <dbReference type="EMBL" id="SEN63640.1"/>
    </source>
</evidence>
<organism evidence="9 10">
    <name type="scientific">Actinacidiphila rubida</name>
    <dbReference type="NCBI Taxonomy" id="310780"/>
    <lineage>
        <taxon>Bacteria</taxon>
        <taxon>Bacillati</taxon>
        <taxon>Actinomycetota</taxon>
        <taxon>Actinomycetes</taxon>
        <taxon>Kitasatosporales</taxon>
        <taxon>Streptomycetaceae</taxon>
        <taxon>Actinacidiphila</taxon>
    </lineage>
</organism>
<keyword evidence="3" id="KW-1003">Cell membrane</keyword>
<evidence type="ECO:0000313" key="10">
    <source>
        <dbReference type="Proteomes" id="UP000181951"/>
    </source>
</evidence>
<evidence type="ECO:0000256" key="3">
    <source>
        <dbReference type="ARBA" id="ARBA00022475"/>
    </source>
</evidence>
<feature type="transmembrane region" description="Helical" evidence="7">
    <location>
        <begin position="26"/>
        <end position="55"/>
    </location>
</feature>
<reference evidence="9 10" key="1">
    <citation type="submission" date="2016-10" db="EMBL/GenBank/DDBJ databases">
        <authorList>
            <person name="de Groot N.N."/>
        </authorList>
    </citation>
    <scope>NUCLEOTIDE SEQUENCE [LARGE SCALE GENOMIC DNA]</scope>
    <source>
        <strain evidence="9 10">CGMCC 4.2026</strain>
    </source>
</reference>
<evidence type="ECO:0000256" key="2">
    <source>
        <dbReference type="ARBA" id="ARBA00010792"/>
    </source>
</evidence>
<keyword evidence="4 7" id="KW-0812">Transmembrane</keyword>
<dbReference type="Proteomes" id="UP000181951">
    <property type="component" value="Unassembled WGS sequence"/>
</dbReference>
<comment type="similarity">
    <text evidence="2">Belongs to the DedA family.</text>
</comment>
<gene>
    <name evidence="9" type="ORF">SAMN05216267_1007209</name>
</gene>
<evidence type="ECO:0000256" key="5">
    <source>
        <dbReference type="ARBA" id="ARBA00022989"/>
    </source>
</evidence>
<protein>
    <submittedName>
        <fullName evidence="9">Membrane protein DedA, SNARE-associated domain</fullName>
    </submittedName>
</protein>
<keyword evidence="5 7" id="KW-1133">Transmembrane helix</keyword>
<keyword evidence="10" id="KW-1185">Reference proteome</keyword>
<evidence type="ECO:0000256" key="1">
    <source>
        <dbReference type="ARBA" id="ARBA00004651"/>
    </source>
</evidence>
<dbReference type="GO" id="GO:0005886">
    <property type="term" value="C:plasma membrane"/>
    <property type="evidence" value="ECO:0007669"/>
    <property type="project" value="UniProtKB-SubCell"/>
</dbReference>
<dbReference type="InterPro" id="IPR032816">
    <property type="entry name" value="VTT_dom"/>
</dbReference>
<feature type="domain" description="VTT" evidence="8">
    <location>
        <begin position="41"/>
        <end position="166"/>
    </location>
</feature>
<dbReference type="PANTHER" id="PTHR42709:SF6">
    <property type="entry name" value="UNDECAPRENYL PHOSPHATE TRANSPORTER A"/>
    <property type="match status" value="1"/>
</dbReference>
<feature type="transmembrane region" description="Helical" evidence="7">
    <location>
        <begin position="61"/>
        <end position="79"/>
    </location>
</feature>
<dbReference type="AlphaFoldDB" id="A0A1H8I4B1"/>
<proteinExistence type="inferred from homology"/>
<evidence type="ECO:0000256" key="6">
    <source>
        <dbReference type="ARBA" id="ARBA00023136"/>
    </source>
</evidence>
<dbReference type="EMBL" id="FODD01000007">
    <property type="protein sequence ID" value="SEN63640.1"/>
    <property type="molecule type" value="Genomic_DNA"/>
</dbReference>
<dbReference type="PANTHER" id="PTHR42709">
    <property type="entry name" value="ALKALINE PHOSPHATASE LIKE PROTEIN"/>
    <property type="match status" value="1"/>
</dbReference>
<dbReference type="Pfam" id="PF09335">
    <property type="entry name" value="VTT_dom"/>
    <property type="match status" value="1"/>
</dbReference>
<feature type="transmembrane region" description="Helical" evidence="7">
    <location>
        <begin position="175"/>
        <end position="199"/>
    </location>
</feature>
<evidence type="ECO:0000256" key="4">
    <source>
        <dbReference type="ARBA" id="ARBA00022692"/>
    </source>
</evidence>
<dbReference type="STRING" id="310780.SAMN05216267_1007209"/>
<name>A0A1H8I4B1_9ACTN</name>
<comment type="subcellular location">
    <subcellularLocation>
        <location evidence="1">Cell membrane</location>
        <topology evidence="1">Multi-pass membrane protein</topology>
    </subcellularLocation>
</comment>
<feature type="transmembrane region" description="Helical" evidence="7">
    <location>
        <begin position="146"/>
        <end position="169"/>
    </location>
</feature>
<evidence type="ECO:0000256" key="7">
    <source>
        <dbReference type="SAM" id="Phobius"/>
    </source>
</evidence>
<dbReference type="InterPro" id="IPR051311">
    <property type="entry name" value="DedA_domain"/>
</dbReference>